<keyword evidence="7" id="KW-1185">Reference proteome</keyword>
<comment type="subcellular location">
    <subcellularLocation>
        <location evidence="1">Membrane</location>
        <topology evidence="1">Multi-pass membrane protein</topology>
    </subcellularLocation>
</comment>
<dbReference type="GeneID" id="91095473"/>
<protein>
    <recommendedName>
        <fullName evidence="8">Parasitic phase-specific protein PSP-1</fullName>
    </recommendedName>
</protein>
<sequence>MSGITYKGPINPNPKDDEASIIIYSYIPSLALGIIGIITFSLVVFLNGFWLIKKRGTRWFHSLILVGALMEIGGYAARLASHKRPFVVSSFVAQYFLIVVAPVLFSAAIYLSLSLAVRNYKGAERLLIISPRKVLLFFVTADIVTTIIQIAGAALIGTSESAKVRGKPSKVTPDQANDILLAGLAIQCFSFTCFLLILLLVIYRSYQSKYIYYLSNNNNNNNQQQQDIQEEVPEYQCGIKKLRSFLYIILITSLLILLRTTFRLSETGQGFFGFASTHESLFGCLEYLPVILSLLIWSLLPPSNFILGQISNNQTRERLNSTQTPLQISEIKNTRTVNV</sequence>
<dbReference type="InterPro" id="IPR007568">
    <property type="entry name" value="RTA1"/>
</dbReference>
<evidence type="ECO:0000256" key="4">
    <source>
        <dbReference type="ARBA" id="ARBA00023136"/>
    </source>
</evidence>
<proteinExistence type="predicted"/>
<keyword evidence="2 5" id="KW-0812">Transmembrane</keyword>
<feature type="transmembrane region" description="Helical" evidence="5">
    <location>
        <begin position="179"/>
        <end position="203"/>
    </location>
</feature>
<reference evidence="6 7" key="1">
    <citation type="submission" date="2024-01" db="EMBL/GenBank/DDBJ databases">
        <title>Comparative genomics of Cryptococcus and Kwoniella reveals pathogenesis evolution and contrasting modes of karyotype evolution via chromosome fusion or intercentromeric recombination.</title>
        <authorList>
            <person name="Coelho M.A."/>
            <person name="David-Palma M."/>
            <person name="Shea T."/>
            <person name="Bowers K."/>
            <person name="McGinley-Smith S."/>
            <person name="Mohammad A.W."/>
            <person name="Gnirke A."/>
            <person name="Yurkov A.M."/>
            <person name="Nowrousian M."/>
            <person name="Sun S."/>
            <person name="Cuomo C.A."/>
            <person name="Heitman J."/>
        </authorList>
    </citation>
    <scope>NUCLEOTIDE SEQUENCE [LARGE SCALE GENOMIC DNA]</scope>
    <source>
        <strain evidence="6 7">CBS 6074</strain>
    </source>
</reference>
<feature type="transmembrane region" description="Helical" evidence="5">
    <location>
        <begin position="244"/>
        <end position="260"/>
    </location>
</feature>
<keyword evidence="3 5" id="KW-1133">Transmembrane helix</keyword>
<evidence type="ECO:0000256" key="1">
    <source>
        <dbReference type="ARBA" id="ARBA00004141"/>
    </source>
</evidence>
<evidence type="ECO:0000256" key="5">
    <source>
        <dbReference type="SAM" id="Phobius"/>
    </source>
</evidence>
<dbReference type="GO" id="GO:0016020">
    <property type="term" value="C:membrane"/>
    <property type="evidence" value="ECO:0007669"/>
    <property type="project" value="UniProtKB-SubCell"/>
</dbReference>
<dbReference type="AlphaFoldDB" id="A0AAX4JWP7"/>
<organism evidence="6 7">
    <name type="scientific">Kwoniella dendrophila CBS 6074</name>
    <dbReference type="NCBI Taxonomy" id="1295534"/>
    <lineage>
        <taxon>Eukaryota</taxon>
        <taxon>Fungi</taxon>
        <taxon>Dikarya</taxon>
        <taxon>Basidiomycota</taxon>
        <taxon>Agaricomycotina</taxon>
        <taxon>Tremellomycetes</taxon>
        <taxon>Tremellales</taxon>
        <taxon>Cryptococcaceae</taxon>
        <taxon>Kwoniella</taxon>
    </lineage>
</organism>
<feature type="transmembrane region" description="Helical" evidence="5">
    <location>
        <begin position="21"/>
        <end position="52"/>
    </location>
</feature>
<dbReference type="Proteomes" id="UP001355207">
    <property type="component" value="Chromosome 6"/>
</dbReference>
<feature type="transmembrane region" description="Helical" evidence="5">
    <location>
        <begin position="280"/>
        <end position="300"/>
    </location>
</feature>
<feature type="transmembrane region" description="Helical" evidence="5">
    <location>
        <begin position="92"/>
        <end position="113"/>
    </location>
</feature>
<evidence type="ECO:0008006" key="8">
    <source>
        <dbReference type="Google" id="ProtNLM"/>
    </source>
</evidence>
<gene>
    <name evidence="6" type="ORF">L201_004803</name>
</gene>
<dbReference type="RefSeq" id="XP_066076638.1">
    <property type="nucleotide sequence ID" value="XM_066220541.1"/>
</dbReference>
<keyword evidence="4 5" id="KW-0472">Membrane</keyword>
<dbReference type="PANTHER" id="PTHR31465">
    <property type="entry name" value="PROTEIN RTA1-RELATED"/>
    <property type="match status" value="1"/>
</dbReference>
<evidence type="ECO:0000256" key="2">
    <source>
        <dbReference type="ARBA" id="ARBA00022692"/>
    </source>
</evidence>
<dbReference type="PANTHER" id="PTHR31465:SF1">
    <property type="entry name" value="PROTEIN RTA1-RELATED"/>
    <property type="match status" value="1"/>
</dbReference>
<feature type="transmembrane region" description="Helical" evidence="5">
    <location>
        <begin position="59"/>
        <end position="80"/>
    </location>
</feature>
<evidence type="ECO:0000256" key="3">
    <source>
        <dbReference type="ARBA" id="ARBA00022989"/>
    </source>
</evidence>
<evidence type="ECO:0000313" key="6">
    <source>
        <dbReference type="EMBL" id="WWC89875.1"/>
    </source>
</evidence>
<evidence type="ECO:0000313" key="7">
    <source>
        <dbReference type="Proteomes" id="UP001355207"/>
    </source>
</evidence>
<dbReference type="Pfam" id="PF04479">
    <property type="entry name" value="RTA1"/>
    <property type="match status" value="1"/>
</dbReference>
<name>A0AAX4JWP7_9TREE</name>
<accession>A0AAX4JWP7</accession>
<dbReference type="EMBL" id="CP144103">
    <property type="protein sequence ID" value="WWC89875.1"/>
    <property type="molecule type" value="Genomic_DNA"/>
</dbReference>
<feature type="transmembrane region" description="Helical" evidence="5">
    <location>
        <begin position="134"/>
        <end position="159"/>
    </location>
</feature>